<organism evidence="1 2">
    <name type="scientific">Characodon lateralis</name>
    <dbReference type="NCBI Taxonomy" id="208331"/>
    <lineage>
        <taxon>Eukaryota</taxon>
        <taxon>Metazoa</taxon>
        <taxon>Chordata</taxon>
        <taxon>Craniata</taxon>
        <taxon>Vertebrata</taxon>
        <taxon>Euteleostomi</taxon>
        <taxon>Actinopterygii</taxon>
        <taxon>Neopterygii</taxon>
        <taxon>Teleostei</taxon>
        <taxon>Neoteleostei</taxon>
        <taxon>Acanthomorphata</taxon>
        <taxon>Ovalentaria</taxon>
        <taxon>Atherinomorphae</taxon>
        <taxon>Cyprinodontiformes</taxon>
        <taxon>Goodeidae</taxon>
        <taxon>Characodon</taxon>
    </lineage>
</organism>
<reference evidence="1 2" key="1">
    <citation type="submission" date="2021-06" db="EMBL/GenBank/DDBJ databases">
        <authorList>
            <person name="Palmer J.M."/>
        </authorList>
    </citation>
    <scope>NUCLEOTIDE SEQUENCE [LARGE SCALE GENOMIC DNA]</scope>
    <source>
        <strain evidence="1 2">CL_MEX2019</strain>
        <tissue evidence="1">Muscle</tissue>
    </source>
</reference>
<evidence type="ECO:0000313" key="2">
    <source>
        <dbReference type="Proteomes" id="UP001352852"/>
    </source>
</evidence>
<dbReference type="PRINTS" id="PR00871">
    <property type="entry name" value="DNAPOLXTDT"/>
</dbReference>
<dbReference type="Proteomes" id="UP001352852">
    <property type="component" value="Unassembled WGS sequence"/>
</dbReference>
<name>A0ABU7F671_9TELE</name>
<comment type="caution">
    <text evidence="1">The sequence shown here is derived from an EMBL/GenBank/DDBJ whole genome shotgun (WGS) entry which is preliminary data.</text>
</comment>
<dbReference type="Gene3D" id="1.10.150.110">
    <property type="entry name" value="DNA polymerase beta, N-terminal domain-like"/>
    <property type="match status" value="1"/>
</dbReference>
<evidence type="ECO:0000313" key="1">
    <source>
        <dbReference type="EMBL" id="MED6294571.1"/>
    </source>
</evidence>
<keyword evidence="2" id="KW-1185">Reference proteome</keyword>
<dbReference type="EMBL" id="JAHUTJ010076050">
    <property type="protein sequence ID" value="MED6294571.1"/>
    <property type="molecule type" value="Genomic_DNA"/>
</dbReference>
<dbReference type="SUPFAM" id="SSF47802">
    <property type="entry name" value="DNA polymerase beta, N-terminal domain-like"/>
    <property type="match status" value="1"/>
</dbReference>
<dbReference type="InterPro" id="IPR001726">
    <property type="entry name" value="TdT/Mu"/>
</dbReference>
<accession>A0ABU7F671</accession>
<dbReference type="InterPro" id="IPR027421">
    <property type="entry name" value="DNA_pol_lamdba_lyase_dom_sf"/>
</dbReference>
<proteinExistence type="predicted"/>
<protein>
    <submittedName>
        <fullName evidence="1">Uncharacterized protein</fullName>
    </submittedName>
</protein>
<gene>
    <name evidence="1" type="ORF">CHARACLAT_022413</name>
</gene>
<sequence>MQKILDRDSNRENTQTEDRGVKWSVHLSLSGVPSWLSEVNPHLDAFEVLAENYELNEIEGRCLAFRRAASVLKSLPWAVQCVGATQDLPCLGEHTKAVMKQSSSGCMFRAAVLLEGEPRSNLKSFAALKRFSSRNQTLRASENS</sequence>